<dbReference type="InterPro" id="IPR001969">
    <property type="entry name" value="Aspartic_peptidase_AS"/>
</dbReference>
<organism evidence="2 3">
    <name type="scientific">Mya arenaria</name>
    <name type="common">Soft-shell clam</name>
    <dbReference type="NCBI Taxonomy" id="6604"/>
    <lineage>
        <taxon>Eukaryota</taxon>
        <taxon>Metazoa</taxon>
        <taxon>Spiralia</taxon>
        <taxon>Lophotrochozoa</taxon>
        <taxon>Mollusca</taxon>
        <taxon>Bivalvia</taxon>
        <taxon>Autobranchia</taxon>
        <taxon>Heteroconchia</taxon>
        <taxon>Euheterodonta</taxon>
        <taxon>Imparidentia</taxon>
        <taxon>Neoheterodontei</taxon>
        <taxon>Myida</taxon>
        <taxon>Myoidea</taxon>
        <taxon>Myidae</taxon>
        <taxon>Mya</taxon>
    </lineage>
</organism>
<reference evidence="2" key="1">
    <citation type="submission" date="2022-11" db="EMBL/GenBank/DDBJ databases">
        <title>Centuries of genome instability and evolution in soft-shell clam transmissible cancer (bioRxiv).</title>
        <authorList>
            <person name="Hart S.F.M."/>
            <person name="Yonemitsu M.A."/>
            <person name="Giersch R.M."/>
            <person name="Beal B.F."/>
            <person name="Arriagada G."/>
            <person name="Davis B.W."/>
            <person name="Ostrander E.A."/>
            <person name="Goff S.P."/>
            <person name="Metzger M.J."/>
        </authorList>
    </citation>
    <scope>NUCLEOTIDE SEQUENCE</scope>
    <source>
        <strain evidence="2">MELC-2E11</strain>
        <tissue evidence="2">Siphon/mantle</tissue>
    </source>
</reference>
<dbReference type="PROSITE" id="PS00141">
    <property type="entry name" value="ASP_PROTEASE"/>
    <property type="match status" value="1"/>
</dbReference>
<keyword evidence="3" id="KW-1185">Reference proteome</keyword>
<name>A0ABY7EFI9_MYAAR</name>
<dbReference type="SUPFAM" id="SSF50630">
    <property type="entry name" value="Acid proteases"/>
    <property type="match status" value="1"/>
</dbReference>
<evidence type="ECO:0000256" key="1">
    <source>
        <dbReference type="SAM" id="MobiDB-lite"/>
    </source>
</evidence>
<sequence>MPMPSSKKQTKTDTRDTQSSDVAPKFSFSGNPTKDIHVTFGETSLKDCSNWKFHAKVESKEIPMLFDTGSPLSIISKSIWEKLCPKRPKLEPNESKLTAANGSNIQILDQSTLKFDTEAKCYNWKFLIANFDGQAGIIGKIS</sequence>
<evidence type="ECO:0008006" key="4">
    <source>
        <dbReference type="Google" id="ProtNLM"/>
    </source>
</evidence>
<feature type="region of interest" description="Disordered" evidence="1">
    <location>
        <begin position="1"/>
        <end position="34"/>
    </location>
</feature>
<evidence type="ECO:0000313" key="2">
    <source>
        <dbReference type="EMBL" id="WAR08780.1"/>
    </source>
</evidence>
<gene>
    <name evidence="2" type="ORF">MAR_018738</name>
</gene>
<dbReference type="Gene3D" id="2.40.70.10">
    <property type="entry name" value="Acid Proteases"/>
    <property type="match status" value="1"/>
</dbReference>
<dbReference type="Proteomes" id="UP001164746">
    <property type="component" value="Chromosome 6"/>
</dbReference>
<proteinExistence type="predicted"/>
<dbReference type="InterPro" id="IPR021109">
    <property type="entry name" value="Peptidase_aspartic_dom_sf"/>
</dbReference>
<accession>A0ABY7EFI9</accession>
<dbReference type="EMBL" id="CP111017">
    <property type="protein sequence ID" value="WAR08780.1"/>
    <property type="molecule type" value="Genomic_DNA"/>
</dbReference>
<evidence type="ECO:0000313" key="3">
    <source>
        <dbReference type="Proteomes" id="UP001164746"/>
    </source>
</evidence>
<protein>
    <recommendedName>
        <fullName evidence="4">Peptidase A2 domain-containing protein</fullName>
    </recommendedName>
</protein>